<proteinExistence type="predicted"/>
<accession>A0A3D9XQ60</accession>
<dbReference type="Proteomes" id="UP000256941">
    <property type="component" value="Unassembled WGS sequence"/>
</dbReference>
<evidence type="ECO:0000313" key="2">
    <source>
        <dbReference type="EMBL" id="REF72545.1"/>
    </source>
</evidence>
<name>A0A099FDZ2_PARVE</name>
<dbReference type="SUPFAM" id="SSF47336">
    <property type="entry name" value="ACP-like"/>
    <property type="match status" value="1"/>
</dbReference>
<dbReference type="AlphaFoldDB" id="A0A099FDZ2"/>
<dbReference type="InterPro" id="IPR036736">
    <property type="entry name" value="ACP-like_sf"/>
</dbReference>
<keyword evidence="4" id="KW-1185">Reference proteome</keyword>
<dbReference type="eggNOG" id="ENOG5033F4W">
    <property type="taxonomic scope" value="Bacteria"/>
</dbReference>
<dbReference type="OrthoDB" id="7508733at2"/>
<organism evidence="2 5">
    <name type="scientific">Paracoccus versutus</name>
    <name type="common">Thiobacillus versutus</name>
    <dbReference type="NCBI Taxonomy" id="34007"/>
    <lineage>
        <taxon>Bacteria</taxon>
        <taxon>Pseudomonadati</taxon>
        <taxon>Pseudomonadota</taxon>
        <taxon>Alphaproteobacteria</taxon>
        <taxon>Rhodobacterales</taxon>
        <taxon>Paracoccaceae</taxon>
        <taxon>Paracoccus</taxon>
    </lineage>
</organism>
<dbReference type="Gene3D" id="1.10.1200.10">
    <property type="entry name" value="ACP-like"/>
    <property type="match status" value="1"/>
</dbReference>
<evidence type="ECO:0000259" key="1">
    <source>
        <dbReference type="PROSITE" id="PS50075"/>
    </source>
</evidence>
<accession>A0A099FDZ2</accession>
<reference evidence="4 5" key="1">
    <citation type="submission" date="2018-08" db="EMBL/GenBank/DDBJ databases">
        <title>Genomic Encyclopedia of Archaeal and Bacterial Type Strains, Phase II (KMG-II): from individual species to whole genera.</title>
        <authorList>
            <person name="Goeker M."/>
        </authorList>
    </citation>
    <scope>NUCLEOTIDE SEQUENCE [LARGE SCALE GENOMIC DNA]</scope>
    <source>
        <strain evidence="2 5">DSM 17099</strain>
        <strain evidence="3 4">DSM 582</strain>
    </source>
</reference>
<dbReference type="InterPro" id="IPR009081">
    <property type="entry name" value="PP-bd_ACP"/>
</dbReference>
<dbReference type="EMBL" id="QUMX01000020">
    <property type="protein sequence ID" value="REG45692.1"/>
    <property type="molecule type" value="Genomic_DNA"/>
</dbReference>
<comment type="caution">
    <text evidence="2">The sequence shown here is derived from an EMBL/GenBank/DDBJ whole genome shotgun (WGS) entry which is preliminary data.</text>
</comment>
<evidence type="ECO:0000313" key="4">
    <source>
        <dbReference type="Proteomes" id="UP000256794"/>
    </source>
</evidence>
<feature type="domain" description="Carrier" evidence="1">
    <location>
        <begin position="1"/>
        <end position="78"/>
    </location>
</feature>
<dbReference type="PROSITE" id="PS50075">
    <property type="entry name" value="CARRIER"/>
    <property type="match status" value="1"/>
</dbReference>
<evidence type="ECO:0000313" key="3">
    <source>
        <dbReference type="EMBL" id="REG45692.1"/>
    </source>
</evidence>
<dbReference type="Pfam" id="PF00550">
    <property type="entry name" value="PP-binding"/>
    <property type="match status" value="1"/>
</dbReference>
<dbReference type="Proteomes" id="UP000256794">
    <property type="component" value="Unassembled WGS sequence"/>
</dbReference>
<protein>
    <submittedName>
        <fullName evidence="2">Acyl carrier protein</fullName>
    </submittedName>
</protein>
<sequence>MSLSKDELFRYIRAELNIDTPLDGDTELFSTGMLDSVAMVGLISFVEQHAGVRVQPGDVTLENFDTVDAILAYVQTLD</sequence>
<dbReference type="RefSeq" id="WP_036757930.1">
    <property type="nucleotide sequence ID" value="NZ_CP035287.1"/>
</dbReference>
<gene>
    <name evidence="3" type="ORF">ATH84_102064</name>
    <name evidence="2" type="ORF">BDD41_1023</name>
</gene>
<evidence type="ECO:0000313" key="5">
    <source>
        <dbReference type="Proteomes" id="UP000256941"/>
    </source>
</evidence>
<dbReference type="EMBL" id="QTUJ01000001">
    <property type="protein sequence ID" value="REF72545.1"/>
    <property type="molecule type" value="Genomic_DNA"/>
</dbReference>